<dbReference type="RefSeq" id="WP_011697753.1">
    <property type="nucleotide sequence ID" value="NC_008554.1"/>
</dbReference>
<dbReference type="InParanoid" id="A0LGN0"/>
<reference evidence="4 5" key="1">
    <citation type="submission" date="2006-10" db="EMBL/GenBank/DDBJ databases">
        <title>Complete sequence of Syntrophobacter fumaroxidans MPOB.</title>
        <authorList>
            <consortium name="US DOE Joint Genome Institute"/>
            <person name="Copeland A."/>
            <person name="Lucas S."/>
            <person name="Lapidus A."/>
            <person name="Barry K."/>
            <person name="Detter J.C."/>
            <person name="Glavina del Rio T."/>
            <person name="Hammon N."/>
            <person name="Israni S."/>
            <person name="Pitluck S."/>
            <person name="Goltsman E.G."/>
            <person name="Martinez M."/>
            <person name="Schmutz J."/>
            <person name="Larimer F."/>
            <person name="Land M."/>
            <person name="Hauser L."/>
            <person name="Kyrpides N."/>
            <person name="Kim E."/>
            <person name="Boone D.R."/>
            <person name="Brockman F."/>
            <person name="Culley D."/>
            <person name="Ferry J."/>
            <person name="Gunsalus R."/>
            <person name="McInerney M.J."/>
            <person name="Morrison M."/>
            <person name="Plugge C."/>
            <person name="Rohlin L."/>
            <person name="Scholten J."/>
            <person name="Sieber J."/>
            <person name="Stams A.J.M."/>
            <person name="Worm P."/>
            <person name="Henstra A.M."/>
            <person name="Richardson P."/>
        </authorList>
    </citation>
    <scope>NUCLEOTIDE SEQUENCE [LARGE SCALE GENOMIC DNA]</scope>
    <source>
        <strain evidence="5">DSM 10017 / MPOB</strain>
    </source>
</reference>
<proteinExistence type="predicted"/>
<dbReference type="Proteomes" id="UP000001784">
    <property type="component" value="Chromosome"/>
</dbReference>
<dbReference type="KEGG" id="sfu:Sfum_0885"/>
<accession>A0LGN0</accession>
<dbReference type="PROSITE" id="PS51688">
    <property type="entry name" value="ICA"/>
    <property type="match status" value="1"/>
</dbReference>
<feature type="chain" id="PRO_5002626539" description="Peptidase S74 domain-containing protein" evidence="2">
    <location>
        <begin position="25"/>
        <end position="428"/>
    </location>
</feature>
<keyword evidence="2" id="KW-0732">Signal</keyword>
<keyword evidence="5" id="KW-1185">Reference proteome</keyword>
<feature type="domain" description="Peptidase S74" evidence="3">
    <location>
        <begin position="277"/>
        <end position="368"/>
    </location>
</feature>
<name>A0LGN0_SYNFM</name>
<dbReference type="eggNOG" id="COG3209">
    <property type="taxonomic scope" value="Bacteria"/>
</dbReference>
<dbReference type="HOGENOM" id="CLU_640802_0_0_7"/>
<evidence type="ECO:0000256" key="2">
    <source>
        <dbReference type="SAM" id="SignalP"/>
    </source>
</evidence>
<dbReference type="Pfam" id="PF13884">
    <property type="entry name" value="Peptidase_S74"/>
    <property type="match status" value="1"/>
</dbReference>
<evidence type="ECO:0000256" key="1">
    <source>
        <dbReference type="SAM" id="Coils"/>
    </source>
</evidence>
<sequence precursor="true">MNRISCRTFVVVCLLLALGQPAHGGPVNPTPSDAYGNTAGGTNALLNTDVPGQMNTAFGYYALFSSSTGAGNTAAGANALFLNDTGNANTATGVSALNSNKDGSNNTAAGAYALCNNSSGSQNTADGFSALSSNTGGNFNTASGYVALGSNKTGSNNTAAGANALLFNTSGSENTASGVGALFNNATGARNTALGRNALKNNATGNTNLALGYGAGSLLTSGGENIYLGHPGAASESKTLRLGKGQTRAFVAGVAAAAVAGNAVYVTKNGQLGIKASSARYKTDIAPLGERSDSLHQLRPVTFHYKEEARGLPEYGLIAEEVAVVYPELVTRDPRGGVVGVRYEALIPLLLNELQQQQRLLKAQALQISAQAERIDAVLGQLAELSAQNERLRAAVGELWEREAEQRATRVAATASARPLAHAVPESP</sequence>
<dbReference type="AlphaFoldDB" id="A0LGN0"/>
<evidence type="ECO:0000313" key="5">
    <source>
        <dbReference type="Proteomes" id="UP000001784"/>
    </source>
</evidence>
<dbReference type="STRING" id="335543.Sfum_0885"/>
<feature type="signal peptide" evidence="2">
    <location>
        <begin position="1"/>
        <end position="24"/>
    </location>
</feature>
<dbReference type="EMBL" id="CP000478">
    <property type="protein sequence ID" value="ABK16582.1"/>
    <property type="molecule type" value="Genomic_DNA"/>
</dbReference>
<dbReference type="InterPro" id="IPR030392">
    <property type="entry name" value="S74_ICA"/>
</dbReference>
<gene>
    <name evidence="4" type="ordered locus">Sfum_0885</name>
</gene>
<evidence type="ECO:0000313" key="4">
    <source>
        <dbReference type="EMBL" id="ABK16582.1"/>
    </source>
</evidence>
<protein>
    <recommendedName>
        <fullName evidence="3">Peptidase S74 domain-containing protein</fullName>
    </recommendedName>
</protein>
<evidence type="ECO:0000259" key="3">
    <source>
        <dbReference type="PROSITE" id="PS51688"/>
    </source>
</evidence>
<feature type="coiled-coil region" evidence="1">
    <location>
        <begin position="351"/>
        <end position="395"/>
    </location>
</feature>
<organism evidence="4 5">
    <name type="scientific">Syntrophobacter fumaroxidans (strain DSM 10017 / MPOB)</name>
    <dbReference type="NCBI Taxonomy" id="335543"/>
    <lineage>
        <taxon>Bacteria</taxon>
        <taxon>Pseudomonadati</taxon>
        <taxon>Thermodesulfobacteriota</taxon>
        <taxon>Syntrophobacteria</taxon>
        <taxon>Syntrophobacterales</taxon>
        <taxon>Syntrophobacteraceae</taxon>
        <taxon>Syntrophobacter</taxon>
    </lineage>
</organism>
<keyword evidence="1" id="KW-0175">Coiled coil</keyword>
<dbReference type="eggNOG" id="COG5295">
    <property type="taxonomic scope" value="Bacteria"/>
</dbReference>